<evidence type="ECO:0000259" key="7">
    <source>
        <dbReference type="Pfam" id="PF02683"/>
    </source>
</evidence>
<evidence type="ECO:0000256" key="3">
    <source>
        <dbReference type="ARBA" id="ARBA00022692"/>
    </source>
</evidence>
<organism evidence="8 9">
    <name type="scientific">Kitasatospora purpeofusca</name>
    <dbReference type="NCBI Taxonomy" id="67352"/>
    <lineage>
        <taxon>Bacteria</taxon>
        <taxon>Bacillati</taxon>
        <taxon>Actinomycetota</taxon>
        <taxon>Actinomycetes</taxon>
        <taxon>Kitasatosporales</taxon>
        <taxon>Streptomycetaceae</taxon>
        <taxon>Kitasatospora</taxon>
    </lineage>
</organism>
<comment type="subcellular location">
    <subcellularLocation>
        <location evidence="1">Membrane</location>
        <topology evidence="1">Multi-pass membrane protein</topology>
    </subcellularLocation>
</comment>
<dbReference type="PANTHER" id="PTHR31272">
    <property type="entry name" value="CYTOCHROME C-TYPE BIOGENESIS PROTEIN HI_1454-RELATED"/>
    <property type="match status" value="1"/>
</dbReference>
<keyword evidence="5 6" id="KW-0472">Membrane</keyword>
<evidence type="ECO:0000256" key="1">
    <source>
        <dbReference type="ARBA" id="ARBA00004141"/>
    </source>
</evidence>
<dbReference type="InterPro" id="IPR051790">
    <property type="entry name" value="Cytochrome_c-biogenesis_DsbD"/>
</dbReference>
<dbReference type="Proteomes" id="UP001432222">
    <property type="component" value="Chromosome"/>
</dbReference>
<feature type="domain" description="Cytochrome C biogenesis protein transmembrane" evidence="7">
    <location>
        <begin position="20"/>
        <end position="234"/>
    </location>
</feature>
<evidence type="ECO:0000313" key="9">
    <source>
        <dbReference type="Proteomes" id="UP001432222"/>
    </source>
</evidence>
<feature type="transmembrane region" description="Helical" evidence="6">
    <location>
        <begin position="20"/>
        <end position="49"/>
    </location>
</feature>
<dbReference type="PANTHER" id="PTHR31272:SF4">
    <property type="entry name" value="CYTOCHROME C-TYPE BIOGENESIS PROTEIN HI_1454-RELATED"/>
    <property type="match status" value="1"/>
</dbReference>
<evidence type="ECO:0000256" key="2">
    <source>
        <dbReference type="ARBA" id="ARBA00006143"/>
    </source>
</evidence>
<evidence type="ECO:0000256" key="4">
    <source>
        <dbReference type="ARBA" id="ARBA00022989"/>
    </source>
</evidence>
<sequence length="261" mass="27481">MEPVSMAVDGSQTVFTGALVLAIPVALLAGLLSFLSPCILPLVPGYLSYVTGFSAADLAEAEGRKRGQVVLGTLLFILGFTVVFVSAGALFGYFGNTLAENQRTVQIFSGVMTILMGVFFSGLFSGLSQREFRSRYRPAVGLAGAPVLGIVFGVGWTPCIGPTASAVQTLALSESDPVRGALLGFFYCAGLGIPFIVSSLVFRRAMGTLGWVKRHHRGVMRFGGGMLVLVGIMLLTGAWADLVDFLRVWAAGHLPDSLVAV</sequence>
<dbReference type="InterPro" id="IPR003834">
    <property type="entry name" value="Cyt_c_assmbl_TM_dom"/>
</dbReference>
<feature type="transmembrane region" description="Helical" evidence="6">
    <location>
        <begin position="178"/>
        <end position="202"/>
    </location>
</feature>
<feature type="transmembrane region" description="Helical" evidence="6">
    <location>
        <begin position="139"/>
        <end position="158"/>
    </location>
</feature>
<feature type="transmembrane region" description="Helical" evidence="6">
    <location>
        <begin position="107"/>
        <end position="127"/>
    </location>
</feature>
<feature type="transmembrane region" description="Helical" evidence="6">
    <location>
        <begin position="222"/>
        <end position="240"/>
    </location>
</feature>
<keyword evidence="9" id="KW-1185">Reference proteome</keyword>
<dbReference type="Pfam" id="PF02683">
    <property type="entry name" value="DsbD_TM"/>
    <property type="match status" value="1"/>
</dbReference>
<dbReference type="EMBL" id="CP108110">
    <property type="protein sequence ID" value="WUQ89069.1"/>
    <property type="molecule type" value="Genomic_DNA"/>
</dbReference>
<name>A0ABZ1UFC1_9ACTN</name>
<comment type="similarity">
    <text evidence="2">Belongs to the DsbD family.</text>
</comment>
<accession>A0ABZ1UFC1</accession>
<gene>
    <name evidence="8" type="ORF">OHA16_35515</name>
</gene>
<protein>
    <submittedName>
        <fullName evidence="8">Cytochrome c biogenesis protein CcdA</fullName>
    </submittedName>
</protein>
<proteinExistence type="inferred from homology"/>
<reference evidence="8" key="1">
    <citation type="submission" date="2022-10" db="EMBL/GenBank/DDBJ databases">
        <title>The complete genomes of actinobacterial strains from the NBC collection.</title>
        <authorList>
            <person name="Joergensen T.S."/>
            <person name="Alvarez Arevalo M."/>
            <person name="Sterndorff E.B."/>
            <person name="Faurdal D."/>
            <person name="Vuksanovic O."/>
            <person name="Mourched A.-S."/>
            <person name="Charusanti P."/>
            <person name="Shaw S."/>
            <person name="Blin K."/>
            <person name="Weber T."/>
        </authorList>
    </citation>
    <scope>NUCLEOTIDE SEQUENCE</scope>
    <source>
        <strain evidence="8">NBC_00222</strain>
    </source>
</reference>
<evidence type="ECO:0000313" key="8">
    <source>
        <dbReference type="EMBL" id="WUQ89069.1"/>
    </source>
</evidence>
<evidence type="ECO:0000256" key="5">
    <source>
        <dbReference type="ARBA" id="ARBA00023136"/>
    </source>
</evidence>
<dbReference type="RefSeq" id="WP_328959481.1">
    <property type="nucleotide sequence ID" value="NZ_CP108110.1"/>
</dbReference>
<feature type="transmembrane region" description="Helical" evidence="6">
    <location>
        <begin position="69"/>
        <end position="95"/>
    </location>
</feature>
<keyword evidence="4 6" id="KW-1133">Transmembrane helix</keyword>
<keyword evidence="3 6" id="KW-0812">Transmembrane</keyword>
<evidence type="ECO:0000256" key="6">
    <source>
        <dbReference type="SAM" id="Phobius"/>
    </source>
</evidence>